<gene>
    <name evidence="2" type="ORF">SKC35_07950</name>
</gene>
<dbReference type="PROSITE" id="PS50994">
    <property type="entry name" value="INTEGRASE"/>
    <property type="match status" value="1"/>
</dbReference>
<dbReference type="NCBIfam" id="NF033516">
    <property type="entry name" value="transpos_IS3"/>
    <property type="match status" value="1"/>
</dbReference>
<dbReference type="PANTHER" id="PTHR47515">
    <property type="entry name" value="LOW CALCIUM RESPONSE LOCUS PROTEIN T"/>
    <property type="match status" value="1"/>
</dbReference>
<evidence type="ECO:0000259" key="1">
    <source>
        <dbReference type="PROSITE" id="PS50994"/>
    </source>
</evidence>
<dbReference type="Gene3D" id="3.30.420.10">
    <property type="entry name" value="Ribonuclease H-like superfamily/Ribonuclease H"/>
    <property type="match status" value="1"/>
</dbReference>
<dbReference type="PANTHER" id="PTHR47515:SF2">
    <property type="entry name" value="INTEGRASE CORE DOMAIN PROTEIN"/>
    <property type="match status" value="1"/>
</dbReference>
<name>A0ABW6DA74_9BACT</name>
<dbReference type="RefSeq" id="WP_377978884.1">
    <property type="nucleotide sequence ID" value="NZ_JBBKXY010000002.1"/>
</dbReference>
<reference evidence="2 3" key="1">
    <citation type="submission" date="2024-03" db="EMBL/GenBank/DDBJ databases">
        <title>Aquirufa genome sequencing.</title>
        <authorList>
            <person name="Pitt A."/>
            <person name="Hahn M.W."/>
        </authorList>
    </citation>
    <scope>NUCLEOTIDE SEQUENCE [LARGE SCALE GENOMIC DNA]</scope>
    <source>
        <strain evidence="2 3">KTFRIE-69F</strain>
    </source>
</reference>
<dbReference type="InterPro" id="IPR009057">
    <property type="entry name" value="Homeodomain-like_sf"/>
</dbReference>
<dbReference type="InterPro" id="IPR012337">
    <property type="entry name" value="RNaseH-like_sf"/>
</dbReference>
<evidence type="ECO:0000313" key="3">
    <source>
        <dbReference type="Proteomes" id="UP001598112"/>
    </source>
</evidence>
<dbReference type="Pfam" id="PF01527">
    <property type="entry name" value="HTH_Tnp_1"/>
    <property type="match status" value="1"/>
</dbReference>
<dbReference type="Pfam" id="PF13276">
    <property type="entry name" value="HTH_21"/>
    <property type="match status" value="1"/>
</dbReference>
<dbReference type="SUPFAM" id="SSF46689">
    <property type="entry name" value="Homeodomain-like"/>
    <property type="match status" value="1"/>
</dbReference>
<dbReference type="InterPro" id="IPR036397">
    <property type="entry name" value="RNaseH_sf"/>
</dbReference>
<evidence type="ECO:0000313" key="2">
    <source>
        <dbReference type="EMBL" id="MFD3293617.1"/>
    </source>
</evidence>
<dbReference type="InterPro" id="IPR001584">
    <property type="entry name" value="Integrase_cat-core"/>
</dbReference>
<dbReference type="InterPro" id="IPR025948">
    <property type="entry name" value="HTH-like_dom"/>
</dbReference>
<dbReference type="InterPro" id="IPR048020">
    <property type="entry name" value="Transpos_IS3"/>
</dbReference>
<organism evidence="2 3">
    <name type="scientific">Aquirufa originis</name>
    <dbReference type="NCBI Taxonomy" id="3096514"/>
    <lineage>
        <taxon>Bacteria</taxon>
        <taxon>Pseudomonadati</taxon>
        <taxon>Bacteroidota</taxon>
        <taxon>Cytophagia</taxon>
        <taxon>Cytophagales</taxon>
        <taxon>Flectobacillaceae</taxon>
        <taxon>Aquirufa</taxon>
    </lineage>
</organism>
<keyword evidence="3" id="KW-1185">Reference proteome</keyword>
<dbReference type="SUPFAM" id="SSF53098">
    <property type="entry name" value="Ribonuclease H-like"/>
    <property type="match status" value="1"/>
</dbReference>
<dbReference type="Pfam" id="PF13683">
    <property type="entry name" value="rve_3"/>
    <property type="match status" value="1"/>
</dbReference>
<dbReference type="InterPro" id="IPR002514">
    <property type="entry name" value="Transposase_8"/>
</dbReference>
<dbReference type="EMBL" id="JBBKXY010000002">
    <property type="protein sequence ID" value="MFD3293617.1"/>
    <property type="molecule type" value="Genomic_DNA"/>
</dbReference>
<proteinExistence type="predicted"/>
<accession>A0ABW6DA74</accession>
<sequence length="369" mass="43597">MKKTRFTETQIVSILNQQESGRSVRDICREHAIAEGTFYQWKNKYGGMVVSDVKRLKELEEENFRLKRMFADLSLDHSVLKDVISKKGLGPYQQRELTEQIVKEYDLPVSRACKLTKLPRSQYYYQSKKDDTEVIDVLQDLAFKHPSYGFRKLFAYTRRAGNVWNHKKVYRVYKLLKLNRKRKGKRRLPARVKQPLATQVNVNQIWSMDFMSDSVVSGRRFRTFNVMDDCSREALAIEIDTSLSAKRVIRTLERIIEDRGKPAILRSDNGPEFTSKDLEIWCKDQEITLQFIQPGKPMQNGFIERFNRLYREAVLDAYLFFELNEVRKLTQEWMEEYNYNRPHESLGNLTPIEWKEKVLNNPISTVLTV</sequence>
<dbReference type="Proteomes" id="UP001598112">
    <property type="component" value="Unassembled WGS sequence"/>
</dbReference>
<protein>
    <submittedName>
        <fullName evidence="2">IS3 family transposase</fullName>
    </submittedName>
</protein>
<comment type="caution">
    <text evidence="2">The sequence shown here is derived from an EMBL/GenBank/DDBJ whole genome shotgun (WGS) entry which is preliminary data.</text>
</comment>
<feature type="domain" description="Integrase catalytic" evidence="1">
    <location>
        <begin position="191"/>
        <end position="359"/>
    </location>
</feature>